<organism evidence="8 9">
    <name type="scientific">Leptolyngbya boryana NIES-2135</name>
    <dbReference type="NCBI Taxonomy" id="1973484"/>
    <lineage>
        <taxon>Bacteria</taxon>
        <taxon>Bacillati</taxon>
        <taxon>Cyanobacteriota</taxon>
        <taxon>Cyanophyceae</taxon>
        <taxon>Leptolyngbyales</taxon>
        <taxon>Leptolyngbyaceae</taxon>
        <taxon>Leptolyngbya group</taxon>
        <taxon>Leptolyngbya</taxon>
    </lineage>
</organism>
<reference evidence="8 9" key="1">
    <citation type="submission" date="2017-06" db="EMBL/GenBank/DDBJ databases">
        <title>Genome sequencing of cyanobaciteial culture collection at National Institute for Environmental Studies (NIES).</title>
        <authorList>
            <person name="Hirose Y."/>
            <person name="Shimura Y."/>
            <person name="Fujisawa T."/>
            <person name="Nakamura Y."/>
            <person name="Kawachi M."/>
        </authorList>
    </citation>
    <scope>NUCLEOTIDE SEQUENCE [LARGE SCALE GENOMIC DNA]</scope>
    <source>
        <strain evidence="8 9">NIES-2135</strain>
        <plasmid evidence="9">Plasmid Plasmid1 dna</plasmid>
    </source>
</reference>
<dbReference type="EMBL" id="AP018204">
    <property type="protein sequence ID" value="BAY59254.1"/>
    <property type="molecule type" value="Genomic_DNA"/>
</dbReference>
<dbReference type="Gene3D" id="3.40.50.150">
    <property type="entry name" value="Vaccinia Virus protein VP39"/>
    <property type="match status" value="2"/>
</dbReference>
<gene>
    <name evidence="8" type="ORF">NIES2135_61310</name>
</gene>
<dbReference type="PROSITE" id="PS00093">
    <property type="entry name" value="N4_MTASE"/>
    <property type="match status" value="1"/>
</dbReference>
<dbReference type="GO" id="GO:0003677">
    <property type="term" value="F:DNA binding"/>
    <property type="evidence" value="ECO:0007669"/>
    <property type="project" value="InterPro"/>
</dbReference>
<dbReference type="EC" id="2.1.1.113" evidence="2"/>
<name>A0A1Z4JRC7_LEPBY</name>
<dbReference type="AlphaFoldDB" id="A0A1Z4JRC7"/>
<proteinExistence type="inferred from homology"/>
<accession>A0A1Z4JRC7</accession>
<evidence type="ECO:0000256" key="1">
    <source>
        <dbReference type="ARBA" id="ARBA00010203"/>
    </source>
</evidence>
<keyword evidence="4" id="KW-0808">Transferase</keyword>
<evidence type="ECO:0000256" key="5">
    <source>
        <dbReference type="ARBA" id="ARBA00022691"/>
    </source>
</evidence>
<evidence type="ECO:0000256" key="6">
    <source>
        <dbReference type="ARBA" id="ARBA00022747"/>
    </source>
</evidence>
<evidence type="ECO:0000256" key="7">
    <source>
        <dbReference type="ARBA" id="ARBA00049120"/>
    </source>
</evidence>
<keyword evidence="8" id="KW-0614">Plasmid</keyword>
<keyword evidence="3" id="KW-0489">Methyltransferase</keyword>
<dbReference type="InterPro" id="IPR017985">
    <property type="entry name" value="MeTrfase_CN4_CS"/>
</dbReference>
<evidence type="ECO:0000256" key="4">
    <source>
        <dbReference type="ARBA" id="ARBA00022679"/>
    </source>
</evidence>
<dbReference type="InterPro" id="IPR029063">
    <property type="entry name" value="SAM-dependent_MTases_sf"/>
</dbReference>
<sequence length="428" mass="47115">MDVQLSFFPELEGTRLATRHAGNPEHNRVQGADAIVHDWYRFILAYPPHLVRTYLERFAVMPDHTVLDPFSGTGTTIVECKKRSISGIGSDANPIAVLASRTKSDWIANPDSLRLRASRIAERAGETDQSILRTLTPDAEALVSRGAISPLPLHKTLNLLDAIREEPNTPPHLLLALAKALVSSISNLWFAPGVTVGPAKADAPVIESWLNNVNTIAADLELMQPNTVTTTVHHADARTLCDVLTPGSIDAVITSPPYPNESDYSRATRLESVLLGYLNNRLDAQTLKQTLLCSSSRNVYQGDTDDAWVAGNDRVQRIASEIEQKRQDLGKTDGFSRLYARAVKLYFGGMRRHLRSLKPALKDGASLAYVVGDQASFLQVHIHTGEILAEIAESEGYTIAGVDLFRTRQATKTGKQMREEVVLLRWTP</sequence>
<dbReference type="REBASE" id="207303">
    <property type="entry name" value="M.Lbo2135ORF61310P"/>
</dbReference>
<evidence type="ECO:0000313" key="9">
    <source>
        <dbReference type="Proteomes" id="UP000217895"/>
    </source>
</evidence>
<evidence type="ECO:0000256" key="2">
    <source>
        <dbReference type="ARBA" id="ARBA00012185"/>
    </source>
</evidence>
<dbReference type="GO" id="GO:0015667">
    <property type="term" value="F:site-specific DNA-methyltransferase (cytosine-N4-specific) activity"/>
    <property type="evidence" value="ECO:0007669"/>
    <property type="project" value="UniProtKB-EC"/>
</dbReference>
<evidence type="ECO:0000313" key="8">
    <source>
        <dbReference type="EMBL" id="BAY59254.1"/>
    </source>
</evidence>
<dbReference type="GO" id="GO:0032259">
    <property type="term" value="P:methylation"/>
    <property type="evidence" value="ECO:0007669"/>
    <property type="project" value="UniProtKB-KW"/>
</dbReference>
<protein>
    <recommendedName>
        <fullName evidence="2">site-specific DNA-methyltransferase (cytosine-N(4)-specific)</fullName>
        <ecNumber evidence="2">2.1.1.113</ecNumber>
    </recommendedName>
</protein>
<geneLocation type="plasmid" evidence="8">
    <name>plasmid1</name>
</geneLocation>
<keyword evidence="9" id="KW-1185">Reference proteome</keyword>
<keyword evidence="5" id="KW-0949">S-adenosyl-L-methionine</keyword>
<dbReference type="GO" id="GO:0009307">
    <property type="term" value="P:DNA restriction-modification system"/>
    <property type="evidence" value="ECO:0007669"/>
    <property type="project" value="UniProtKB-KW"/>
</dbReference>
<evidence type="ECO:0000256" key="3">
    <source>
        <dbReference type="ARBA" id="ARBA00022603"/>
    </source>
</evidence>
<keyword evidence="6" id="KW-0680">Restriction system</keyword>
<comment type="similarity">
    <text evidence="1">Belongs to the N(4)/N(6)-methyltransferase family. N(4) subfamily.</text>
</comment>
<comment type="catalytic activity">
    <reaction evidence="7">
        <text>a 2'-deoxycytidine in DNA + S-adenosyl-L-methionine = an N(4)-methyl-2'-deoxycytidine in DNA + S-adenosyl-L-homocysteine + H(+)</text>
        <dbReference type="Rhea" id="RHEA:16857"/>
        <dbReference type="Rhea" id="RHEA-COMP:11369"/>
        <dbReference type="Rhea" id="RHEA-COMP:13674"/>
        <dbReference type="ChEBI" id="CHEBI:15378"/>
        <dbReference type="ChEBI" id="CHEBI:57856"/>
        <dbReference type="ChEBI" id="CHEBI:59789"/>
        <dbReference type="ChEBI" id="CHEBI:85452"/>
        <dbReference type="ChEBI" id="CHEBI:137933"/>
        <dbReference type="EC" id="2.1.1.113"/>
    </reaction>
</comment>
<dbReference type="Proteomes" id="UP000217895">
    <property type="component" value="Plasmid Plasmid1 dna"/>
</dbReference>
<dbReference type="SUPFAM" id="SSF53335">
    <property type="entry name" value="S-adenosyl-L-methionine-dependent methyltransferases"/>
    <property type="match status" value="2"/>
</dbReference>